<accession>A0ABT4TG45</accession>
<comment type="caution">
    <text evidence="2">The sequence shown here is derived from an EMBL/GenBank/DDBJ whole genome shotgun (WGS) entry which is preliminary data.</text>
</comment>
<gene>
    <name evidence="2" type="ORF">O4U47_02225</name>
</gene>
<evidence type="ECO:0000256" key="1">
    <source>
        <dbReference type="SAM" id="MobiDB-lite"/>
    </source>
</evidence>
<feature type="region of interest" description="Disordered" evidence="1">
    <location>
        <begin position="13"/>
        <end position="43"/>
    </location>
</feature>
<sequence length="333" mass="36228">MVHSLVIVTLDNGIDGPDGPYGGPGAPGTNSPNGTNGTNGDDAPALRSAMAPFDLDREVDPYPDYTEFQSRPADFWAVKYLRARFGLTVPDDELTWDAVAEAYNRDLVPADGEPPILFDGVGRPYFESTFNPRGEWDYWLAGGRWEDYFHVRPGARGDPRLILPKAAATGTRAAGGPKGALDLESMRESAAREAELEWDRFQERAAELPPALGWSSFARLVSPDFPRQRAEDDYRSQPLVDALFHTDLGAVMDYALDAPGAGKEGYIEERRARAVPGAALLTLEGEWINAPFGGWIGSTPDIRSAESGYRAMANAYIDALPDGIRLVAVDAHS</sequence>
<evidence type="ECO:0008006" key="4">
    <source>
        <dbReference type="Google" id="ProtNLM"/>
    </source>
</evidence>
<feature type="compositionally biased region" description="Low complexity" evidence="1">
    <location>
        <begin position="27"/>
        <end position="40"/>
    </location>
</feature>
<protein>
    <recommendedName>
        <fullName evidence="4">Peptidoglycan-binding protein</fullName>
    </recommendedName>
</protein>
<evidence type="ECO:0000313" key="2">
    <source>
        <dbReference type="EMBL" id="MDA2803316.1"/>
    </source>
</evidence>
<proteinExistence type="predicted"/>
<dbReference type="Proteomes" id="UP001165685">
    <property type="component" value="Unassembled WGS sequence"/>
</dbReference>
<evidence type="ECO:0000313" key="3">
    <source>
        <dbReference type="Proteomes" id="UP001165685"/>
    </source>
</evidence>
<dbReference type="RefSeq" id="WP_270675655.1">
    <property type="nucleotide sequence ID" value="NZ_JAQFWP010000002.1"/>
</dbReference>
<dbReference type="EMBL" id="JAQFWP010000002">
    <property type="protein sequence ID" value="MDA2803316.1"/>
    <property type="molecule type" value="Genomic_DNA"/>
</dbReference>
<reference evidence="2" key="1">
    <citation type="submission" date="2023-01" db="EMBL/GenBank/DDBJ databases">
        <title>Draft genome sequence of Nocardiopsis sp. LSu2-4 isolated from halophytes.</title>
        <authorList>
            <person name="Duangmal K."/>
            <person name="Chantavorakit T."/>
        </authorList>
    </citation>
    <scope>NUCLEOTIDE SEQUENCE</scope>
    <source>
        <strain evidence="2">LSu2-4</strain>
    </source>
</reference>
<organism evidence="2 3">
    <name type="scientific">Nocardiopsis suaedae</name>
    <dbReference type="NCBI Taxonomy" id="3018444"/>
    <lineage>
        <taxon>Bacteria</taxon>
        <taxon>Bacillati</taxon>
        <taxon>Actinomycetota</taxon>
        <taxon>Actinomycetes</taxon>
        <taxon>Streptosporangiales</taxon>
        <taxon>Nocardiopsidaceae</taxon>
        <taxon>Nocardiopsis</taxon>
    </lineage>
</organism>
<name>A0ABT4TG45_9ACTN</name>
<keyword evidence="3" id="KW-1185">Reference proteome</keyword>